<name>A0A0F9C0B2_9ZZZZ</name>
<sequence>MAVYECVRCSQSPPCFLEYENDEEDEEIDNKIPDSCPFGGGASKWRYIAKETEKATHEN</sequence>
<protein>
    <submittedName>
        <fullName evidence="1">Uncharacterized protein</fullName>
    </submittedName>
</protein>
<gene>
    <name evidence="1" type="ORF">LCGC14_2383350</name>
</gene>
<evidence type="ECO:0000313" key="1">
    <source>
        <dbReference type="EMBL" id="KKL27620.1"/>
    </source>
</evidence>
<dbReference type="EMBL" id="LAZR01035396">
    <property type="protein sequence ID" value="KKL27620.1"/>
    <property type="molecule type" value="Genomic_DNA"/>
</dbReference>
<organism evidence="1">
    <name type="scientific">marine sediment metagenome</name>
    <dbReference type="NCBI Taxonomy" id="412755"/>
    <lineage>
        <taxon>unclassified sequences</taxon>
        <taxon>metagenomes</taxon>
        <taxon>ecological metagenomes</taxon>
    </lineage>
</organism>
<accession>A0A0F9C0B2</accession>
<reference evidence="1" key="1">
    <citation type="journal article" date="2015" name="Nature">
        <title>Complex archaea that bridge the gap between prokaryotes and eukaryotes.</title>
        <authorList>
            <person name="Spang A."/>
            <person name="Saw J.H."/>
            <person name="Jorgensen S.L."/>
            <person name="Zaremba-Niedzwiedzka K."/>
            <person name="Martijn J."/>
            <person name="Lind A.E."/>
            <person name="van Eijk R."/>
            <person name="Schleper C."/>
            <person name="Guy L."/>
            <person name="Ettema T.J."/>
        </authorList>
    </citation>
    <scope>NUCLEOTIDE SEQUENCE</scope>
</reference>
<proteinExistence type="predicted"/>
<comment type="caution">
    <text evidence="1">The sequence shown here is derived from an EMBL/GenBank/DDBJ whole genome shotgun (WGS) entry which is preliminary data.</text>
</comment>
<dbReference type="AlphaFoldDB" id="A0A0F9C0B2"/>